<evidence type="ECO:0000256" key="3">
    <source>
        <dbReference type="ARBA" id="ARBA00022679"/>
    </source>
</evidence>
<keyword evidence="11" id="KW-1185">Reference proteome</keyword>
<keyword evidence="6" id="KW-0067">ATP-binding</keyword>
<evidence type="ECO:0000256" key="4">
    <source>
        <dbReference type="ARBA" id="ARBA00022741"/>
    </source>
</evidence>
<dbReference type="Gene3D" id="2.60.200.40">
    <property type="match status" value="1"/>
</dbReference>
<evidence type="ECO:0000259" key="9">
    <source>
        <dbReference type="PROSITE" id="PS50146"/>
    </source>
</evidence>
<dbReference type="OrthoDB" id="9786026at2"/>
<dbReference type="PANTHER" id="PTHR12358">
    <property type="entry name" value="SPHINGOSINE KINASE"/>
    <property type="match status" value="1"/>
</dbReference>
<dbReference type="GO" id="GO:0005524">
    <property type="term" value="F:ATP binding"/>
    <property type="evidence" value="ECO:0007669"/>
    <property type="project" value="UniProtKB-KW"/>
</dbReference>
<dbReference type="NCBIfam" id="TIGR00147">
    <property type="entry name" value="YegS/Rv2252/BmrU family lipid kinase"/>
    <property type="match status" value="1"/>
</dbReference>
<dbReference type="RefSeq" id="WP_057797968.1">
    <property type="nucleotide sequence ID" value="NZ_BJZZ01000003.1"/>
</dbReference>
<evidence type="ECO:0000256" key="2">
    <source>
        <dbReference type="ARBA" id="ARBA00005983"/>
    </source>
</evidence>
<sequence length="314" mass="35330">MKNDEMKYYFIVNQFAGAEHSVAAWNTVQLILRQRKIPFEFTITEYAKHATKLAQKFAEDHESGWIIVAVGGDGTLLEVLDGIRHAKNHPALGYIPAGSGNDFARAVGISFKADESLNQLLNATESIALDVVKYSDYNSEITHYFTNNIGIGFDAQIVHQANTGRKTQLSKWHLESAAYISAIIKTFFKQDAFPLEIEIDGEKHKFDRAFLVSLTNIKYFGGGVGIAPKASLTDGKLDIVIAEQISFLKLIRLFSHVVFKGDHLTQPEIFFRTGSHIHAQSFKPEYGQVNGEDIPKQNFNIELSLEKQDFWFIK</sequence>
<dbReference type="InterPro" id="IPR017438">
    <property type="entry name" value="ATP-NAD_kinase_N"/>
</dbReference>
<evidence type="ECO:0000313" key="11">
    <source>
        <dbReference type="Proteomes" id="UP000051249"/>
    </source>
</evidence>
<evidence type="ECO:0000256" key="5">
    <source>
        <dbReference type="ARBA" id="ARBA00022777"/>
    </source>
</evidence>
<gene>
    <name evidence="10" type="ORF">IV88_GL000979</name>
</gene>
<dbReference type="Pfam" id="PF00781">
    <property type="entry name" value="DAGK_cat"/>
    <property type="match status" value="1"/>
</dbReference>
<name>A0A0R2NNR1_9LACO</name>
<evidence type="ECO:0000256" key="8">
    <source>
        <dbReference type="ARBA" id="ARBA00023264"/>
    </source>
</evidence>
<dbReference type="EMBL" id="JQCQ01000003">
    <property type="protein sequence ID" value="KRO26064.1"/>
    <property type="molecule type" value="Genomic_DNA"/>
</dbReference>
<evidence type="ECO:0000256" key="1">
    <source>
        <dbReference type="ARBA" id="ARBA00001946"/>
    </source>
</evidence>
<accession>A0A0R2NNR1</accession>
<comment type="cofactor">
    <cofactor evidence="1">
        <name>Mg(2+)</name>
        <dbReference type="ChEBI" id="CHEBI:18420"/>
    </cofactor>
</comment>
<keyword evidence="4" id="KW-0547">Nucleotide-binding</keyword>
<keyword evidence="8" id="KW-1208">Phospholipid metabolism</keyword>
<evidence type="ECO:0000256" key="6">
    <source>
        <dbReference type="ARBA" id="ARBA00022840"/>
    </source>
</evidence>
<keyword evidence="5 10" id="KW-0418">Kinase</keyword>
<comment type="similarity">
    <text evidence="2">Belongs to the diacylglycerol/lipid kinase family.</text>
</comment>
<keyword evidence="7" id="KW-0444">Lipid biosynthesis</keyword>
<dbReference type="Pfam" id="PF19279">
    <property type="entry name" value="YegS_C"/>
    <property type="match status" value="1"/>
</dbReference>
<proteinExistence type="inferred from homology"/>
<dbReference type="SUPFAM" id="SSF111331">
    <property type="entry name" value="NAD kinase/diacylglycerol kinase-like"/>
    <property type="match status" value="1"/>
</dbReference>
<feature type="domain" description="DAGKc" evidence="9">
    <location>
        <begin position="3"/>
        <end position="138"/>
    </location>
</feature>
<dbReference type="PROSITE" id="PS50146">
    <property type="entry name" value="DAGK"/>
    <property type="match status" value="1"/>
</dbReference>
<dbReference type="PATRIC" id="fig|480391.4.peg.994"/>
<dbReference type="GO" id="GO:0008654">
    <property type="term" value="P:phospholipid biosynthetic process"/>
    <property type="evidence" value="ECO:0007669"/>
    <property type="project" value="UniProtKB-KW"/>
</dbReference>
<dbReference type="PANTHER" id="PTHR12358:SF54">
    <property type="entry name" value="SPHINGOSINE KINASE RELATED PROTEIN"/>
    <property type="match status" value="1"/>
</dbReference>
<dbReference type="AlphaFoldDB" id="A0A0R2NNR1"/>
<keyword evidence="7" id="KW-0443">Lipid metabolism</keyword>
<keyword evidence="7" id="KW-0594">Phospholipid biosynthesis</keyword>
<dbReference type="InterPro" id="IPR050187">
    <property type="entry name" value="Lipid_Phosphate_FormReg"/>
</dbReference>
<dbReference type="InterPro" id="IPR016064">
    <property type="entry name" value="NAD/diacylglycerol_kinase_sf"/>
</dbReference>
<organism evidence="10 11">
    <name type="scientific">Pediococcus argentinicus</name>
    <dbReference type="NCBI Taxonomy" id="480391"/>
    <lineage>
        <taxon>Bacteria</taxon>
        <taxon>Bacillati</taxon>
        <taxon>Bacillota</taxon>
        <taxon>Bacilli</taxon>
        <taxon>Lactobacillales</taxon>
        <taxon>Lactobacillaceae</taxon>
        <taxon>Pediococcus</taxon>
    </lineage>
</organism>
<dbReference type="InterPro" id="IPR005218">
    <property type="entry name" value="Diacylglycerol/lipid_kinase"/>
</dbReference>
<dbReference type="GO" id="GO:0016301">
    <property type="term" value="F:kinase activity"/>
    <property type="evidence" value="ECO:0007669"/>
    <property type="project" value="UniProtKB-KW"/>
</dbReference>
<dbReference type="InterPro" id="IPR001206">
    <property type="entry name" value="Diacylglycerol_kinase_cat_dom"/>
</dbReference>
<dbReference type="Gene3D" id="3.40.50.10330">
    <property type="entry name" value="Probable inorganic polyphosphate/atp-NAD kinase, domain 1"/>
    <property type="match status" value="1"/>
</dbReference>
<evidence type="ECO:0000256" key="7">
    <source>
        <dbReference type="ARBA" id="ARBA00023209"/>
    </source>
</evidence>
<protein>
    <submittedName>
        <fullName evidence="10">Diacylglycerol kinase family protein</fullName>
    </submittedName>
</protein>
<keyword evidence="3" id="KW-0808">Transferase</keyword>
<reference evidence="10 11" key="1">
    <citation type="journal article" date="2015" name="Genome Announc.">
        <title>Expanding the biotechnology potential of lactobacilli through comparative genomics of 213 strains and associated genera.</title>
        <authorList>
            <person name="Sun Z."/>
            <person name="Harris H.M."/>
            <person name="McCann A."/>
            <person name="Guo C."/>
            <person name="Argimon S."/>
            <person name="Zhang W."/>
            <person name="Yang X."/>
            <person name="Jeffery I.B."/>
            <person name="Cooney J.C."/>
            <person name="Kagawa T.F."/>
            <person name="Liu W."/>
            <person name="Song Y."/>
            <person name="Salvetti E."/>
            <person name="Wrobel A."/>
            <person name="Rasinkangas P."/>
            <person name="Parkhill J."/>
            <person name="Rea M.C."/>
            <person name="O'Sullivan O."/>
            <person name="Ritari J."/>
            <person name="Douillard F.P."/>
            <person name="Paul Ross R."/>
            <person name="Yang R."/>
            <person name="Briner A.E."/>
            <person name="Felis G.E."/>
            <person name="de Vos W.M."/>
            <person name="Barrangou R."/>
            <person name="Klaenhammer T.R."/>
            <person name="Caufield P.W."/>
            <person name="Cui Y."/>
            <person name="Zhang H."/>
            <person name="O'Toole P.W."/>
        </authorList>
    </citation>
    <scope>NUCLEOTIDE SEQUENCE [LARGE SCALE GENOMIC DNA]</scope>
    <source>
        <strain evidence="10 11">DSM 23026</strain>
    </source>
</reference>
<dbReference type="SMART" id="SM00046">
    <property type="entry name" value="DAGKc"/>
    <property type="match status" value="1"/>
</dbReference>
<dbReference type="InterPro" id="IPR045540">
    <property type="entry name" value="YegS/DAGK_C"/>
</dbReference>
<evidence type="ECO:0000313" key="10">
    <source>
        <dbReference type="EMBL" id="KRO26064.1"/>
    </source>
</evidence>
<comment type="caution">
    <text evidence="10">The sequence shown here is derived from an EMBL/GenBank/DDBJ whole genome shotgun (WGS) entry which is preliminary data.</text>
</comment>
<dbReference type="Proteomes" id="UP000051249">
    <property type="component" value="Unassembled WGS sequence"/>
</dbReference>